<evidence type="ECO:0000313" key="5">
    <source>
        <dbReference type="Proteomes" id="UP000198609"/>
    </source>
</evidence>
<dbReference type="Gene3D" id="1.10.260.40">
    <property type="entry name" value="lambda repressor-like DNA-binding domains"/>
    <property type="match status" value="1"/>
</dbReference>
<feature type="compositionally biased region" description="Pro residues" evidence="2">
    <location>
        <begin position="492"/>
        <end position="504"/>
    </location>
</feature>
<organism evidence="4 5">
    <name type="scientific">Streptomyces melanosporofaciens</name>
    <dbReference type="NCBI Taxonomy" id="67327"/>
    <lineage>
        <taxon>Bacteria</taxon>
        <taxon>Bacillati</taxon>
        <taxon>Actinomycetota</taxon>
        <taxon>Actinomycetes</taxon>
        <taxon>Kitasatosporales</taxon>
        <taxon>Streptomycetaceae</taxon>
        <taxon>Streptomyces</taxon>
        <taxon>Streptomyces violaceusniger group</taxon>
    </lineage>
</organism>
<dbReference type="InterPro" id="IPR019734">
    <property type="entry name" value="TPR_rpt"/>
</dbReference>
<dbReference type="InterPro" id="IPR001387">
    <property type="entry name" value="Cro/C1-type_HTH"/>
</dbReference>
<feature type="domain" description="HTH cro/C1-type" evidence="3">
    <location>
        <begin position="32"/>
        <end position="85"/>
    </location>
</feature>
<dbReference type="CDD" id="cd00093">
    <property type="entry name" value="HTH_XRE"/>
    <property type="match status" value="1"/>
</dbReference>
<dbReference type="PANTHER" id="PTHR47691:SF3">
    <property type="entry name" value="HTH-TYPE TRANSCRIPTIONAL REGULATOR RV0890C-RELATED"/>
    <property type="match status" value="1"/>
</dbReference>
<dbReference type="GO" id="GO:0003677">
    <property type="term" value="F:DNA binding"/>
    <property type="evidence" value="ECO:0007669"/>
    <property type="project" value="InterPro"/>
</dbReference>
<dbReference type="Pfam" id="PF17874">
    <property type="entry name" value="TPR_MalT"/>
    <property type="match status" value="1"/>
</dbReference>
<dbReference type="SMART" id="SM00530">
    <property type="entry name" value="HTH_XRE"/>
    <property type="match status" value="1"/>
</dbReference>
<evidence type="ECO:0000256" key="2">
    <source>
        <dbReference type="SAM" id="MobiDB-lite"/>
    </source>
</evidence>
<gene>
    <name evidence="4" type="ORF">SAMN04490356_2880</name>
</gene>
<dbReference type="Proteomes" id="UP000198609">
    <property type="component" value="Unassembled WGS sequence"/>
</dbReference>
<protein>
    <submittedName>
        <fullName evidence="4">Transcriptional regulator, contains XRE-family HTH domain</fullName>
    </submittedName>
</protein>
<evidence type="ECO:0000313" key="4">
    <source>
        <dbReference type="EMBL" id="SEC09568.1"/>
    </source>
</evidence>
<dbReference type="PANTHER" id="PTHR47691">
    <property type="entry name" value="REGULATOR-RELATED"/>
    <property type="match status" value="1"/>
</dbReference>
<feature type="compositionally biased region" description="Low complexity" evidence="2">
    <location>
        <begin position="8"/>
        <end position="25"/>
    </location>
</feature>
<name>A0A1H4PQQ9_STRMJ</name>
<feature type="coiled-coil region" evidence="1">
    <location>
        <begin position="307"/>
        <end position="334"/>
    </location>
</feature>
<proteinExistence type="predicted"/>
<dbReference type="InterPro" id="IPR041617">
    <property type="entry name" value="TPR_MalT"/>
</dbReference>
<feature type="region of interest" description="Disordered" evidence="2">
    <location>
        <begin position="1"/>
        <end position="25"/>
    </location>
</feature>
<dbReference type="InterPro" id="IPR010982">
    <property type="entry name" value="Lambda_DNA-bd_dom_sf"/>
</dbReference>
<evidence type="ECO:0000256" key="1">
    <source>
        <dbReference type="SAM" id="Coils"/>
    </source>
</evidence>
<dbReference type="SUPFAM" id="SSF47413">
    <property type="entry name" value="lambda repressor-like DNA-binding domains"/>
    <property type="match status" value="1"/>
</dbReference>
<dbReference type="EMBL" id="FNST01000002">
    <property type="protein sequence ID" value="SEC09568.1"/>
    <property type="molecule type" value="Genomic_DNA"/>
</dbReference>
<feature type="region of interest" description="Disordered" evidence="2">
    <location>
        <begin position="468"/>
        <end position="530"/>
    </location>
</feature>
<dbReference type="SUPFAM" id="SSF48452">
    <property type="entry name" value="TPR-like"/>
    <property type="match status" value="2"/>
</dbReference>
<feature type="region of interest" description="Disordered" evidence="2">
    <location>
        <begin position="595"/>
        <end position="620"/>
    </location>
</feature>
<dbReference type="Gene3D" id="1.25.40.10">
    <property type="entry name" value="Tetratricopeptide repeat domain"/>
    <property type="match status" value="2"/>
</dbReference>
<keyword evidence="5" id="KW-1185">Reference proteome</keyword>
<keyword evidence="1" id="KW-0175">Coiled coil</keyword>
<accession>A0A1H4PQQ9</accession>
<dbReference type="Pfam" id="PF01381">
    <property type="entry name" value="HTH_3"/>
    <property type="match status" value="1"/>
</dbReference>
<sequence length="620" mass="65775">MADRSAGDGRTAGTATGAAAGAESTTEIGRRVLRLRTERGFTQRQLAEPAYTAAYVSTLEAGKVRPSEAALRHLADRLGVSYEELTTGRSPRDATRLRAAVTDARRALATGAAEDAAELFAEVRDEAERLGFAEERGAALLGLGDCALETGELTVARDHFEAVERLLAGEPLPRRIPAIRGRAVAHLLAGELRYSCYLLESAIDELNASGLHDPYALLLLYTAAIAPYMDMGAHARAVRAAELALALAPSVDDPGLIARMHRGVARTLIAEGRTAEADASLAKAQELYEQLRIHTDLAHCHWMRGYVHAQDGNLERAERELRTARDMLASKRAALFTVQVEVELADVLRRRGRTADAEALLLPLLARTPAEGAADAPGEPDDAADEVGLTADRGAVHAGGAHRLLGLIADERGDAEAAEEHYCAALSLLERTGAAGDLADLCRLLGDLLRREGRLEAAMDAYRTGLGHRAAPGTTTLGPAPPSPPCEASIGPPRPPPTAHPAPPRTFSGAGRRLGHRSDDRRPGRRWGTWSGRTTWRAVGEMSQAAACGGRGGLTAATLRLPFPPTAHREALRRVHGAGVSGRPHGVMRLEIHSAWPRPPGKSTIGRPSPPPVGGGVPAH</sequence>
<dbReference type="PROSITE" id="PS50943">
    <property type="entry name" value="HTH_CROC1"/>
    <property type="match status" value="1"/>
</dbReference>
<dbReference type="SMART" id="SM00028">
    <property type="entry name" value="TPR"/>
    <property type="match status" value="5"/>
</dbReference>
<reference evidence="5" key="1">
    <citation type="submission" date="2016-10" db="EMBL/GenBank/DDBJ databases">
        <authorList>
            <person name="Varghese N."/>
            <person name="Submissions S."/>
        </authorList>
    </citation>
    <scope>NUCLEOTIDE SEQUENCE [LARGE SCALE GENOMIC DNA]</scope>
    <source>
        <strain evidence="5">DSM 40318</strain>
    </source>
</reference>
<dbReference type="AlphaFoldDB" id="A0A1H4PQQ9"/>
<evidence type="ECO:0000259" key="3">
    <source>
        <dbReference type="PROSITE" id="PS50943"/>
    </source>
</evidence>
<dbReference type="InterPro" id="IPR011990">
    <property type="entry name" value="TPR-like_helical_dom_sf"/>
</dbReference>